<organism evidence="2 3">
    <name type="scientific">Perilla frutescens var. hirtella</name>
    <name type="common">Perilla citriodora</name>
    <name type="synonym">Perilla setoyensis</name>
    <dbReference type="NCBI Taxonomy" id="608512"/>
    <lineage>
        <taxon>Eukaryota</taxon>
        <taxon>Viridiplantae</taxon>
        <taxon>Streptophyta</taxon>
        <taxon>Embryophyta</taxon>
        <taxon>Tracheophyta</taxon>
        <taxon>Spermatophyta</taxon>
        <taxon>Magnoliopsida</taxon>
        <taxon>eudicotyledons</taxon>
        <taxon>Gunneridae</taxon>
        <taxon>Pentapetalae</taxon>
        <taxon>asterids</taxon>
        <taxon>lamiids</taxon>
        <taxon>Lamiales</taxon>
        <taxon>Lamiaceae</taxon>
        <taxon>Nepetoideae</taxon>
        <taxon>Elsholtzieae</taxon>
        <taxon>Perilla</taxon>
    </lineage>
</organism>
<dbReference type="Proteomes" id="UP001190926">
    <property type="component" value="Unassembled WGS sequence"/>
</dbReference>
<dbReference type="PROSITE" id="PS50004">
    <property type="entry name" value="C2"/>
    <property type="match status" value="1"/>
</dbReference>
<dbReference type="SUPFAM" id="SSF49562">
    <property type="entry name" value="C2 domain (Calcium/lipid-binding domain, CaLB)"/>
    <property type="match status" value="1"/>
</dbReference>
<name>A0AAD4JFJ1_PERFH</name>
<protein>
    <recommendedName>
        <fullName evidence="1">C2 domain-containing protein</fullName>
    </recommendedName>
</protein>
<accession>A0AAD4JFJ1</accession>
<keyword evidence="3" id="KW-1185">Reference proteome</keyword>
<dbReference type="AlphaFoldDB" id="A0AAD4JFJ1"/>
<dbReference type="CDD" id="cd04051">
    <property type="entry name" value="C2_SRC2_like"/>
    <property type="match status" value="1"/>
</dbReference>
<dbReference type="SMART" id="SM00239">
    <property type="entry name" value="C2"/>
    <property type="match status" value="1"/>
</dbReference>
<dbReference type="Pfam" id="PF00168">
    <property type="entry name" value="C2"/>
    <property type="match status" value="1"/>
</dbReference>
<feature type="domain" description="C2" evidence="1">
    <location>
        <begin position="1"/>
        <end position="112"/>
    </location>
</feature>
<gene>
    <name evidence="2" type="ORF">C2S53_014358</name>
</gene>
<proteinExistence type="predicted"/>
<dbReference type="GO" id="GO:0006952">
    <property type="term" value="P:defense response"/>
    <property type="evidence" value="ECO:0007669"/>
    <property type="project" value="InterPro"/>
</dbReference>
<evidence type="ECO:0000313" key="3">
    <source>
        <dbReference type="Proteomes" id="UP001190926"/>
    </source>
</evidence>
<dbReference type="InterPro" id="IPR035892">
    <property type="entry name" value="C2_domain_sf"/>
</dbReference>
<evidence type="ECO:0000259" key="1">
    <source>
        <dbReference type="PROSITE" id="PS50004"/>
    </source>
</evidence>
<reference evidence="2 3" key="1">
    <citation type="journal article" date="2021" name="Nat. Commun.">
        <title>Incipient diploidization of the medicinal plant Perilla within 10,000 years.</title>
        <authorList>
            <person name="Zhang Y."/>
            <person name="Shen Q."/>
            <person name="Leng L."/>
            <person name="Zhang D."/>
            <person name="Chen S."/>
            <person name="Shi Y."/>
            <person name="Ning Z."/>
            <person name="Chen S."/>
        </authorList>
    </citation>
    <scope>NUCLEOTIDE SEQUENCE [LARGE SCALE GENOMIC DNA]</scope>
    <source>
        <strain evidence="3">cv. PC099</strain>
    </source>
</reference>
<dbReference type="PANTHER" id="PTHR32246">
    <property type="entry name" value="INGRESSION PROTEIN FIC1"/>
    <property type="match status" value="1"/>
</dbReference>
<sequence>MECRTFEITLISANNLEQFTRLCRMKVYARVSIGGGTEEKGKRTPTDWHGASNPAWNFTLKHTLNESMVQHYNTMLVVKLFSHRRLACDRYVGEVHTPIKQLFDLAAASGGSAILTFPVQKGSASSQGAIRFSYRFGEKVTIDKMLLAESVAGWTQC</sequence>
<dbReference type="EMBL" id="SDAM02000063">
    <property type="protein sequence ID" value="KAH6832847.1"/>
    <property type="molecule type" value="Genomic_DNA"/>
</dbReference>
<dbReference type="Gene3D" id="2.60.40.150">
    <property type="entry name" value="C2 domain"/>
    <property type="match status" value="1"/>
</dbReference>
<evidence type="ECO:0000313" key="2">
    <source>
        <dbReference type="EMBL" id="KAH6832847.1"/>
    </source>
</evidence>
<dbReference type="InterPro" id="IPR000008">
    <property type="entry name" value="C2_dom"/>
</dbReference>
<comment type="caution">
    <text evidence="2">The sequence shown here is derived from an EMBL/GenBank/DDBJ whole genome shotgun (WGS) entry which is preliminary data.</text>
</comment>
<dbReference type="InterPro" id="IPR044750">
    <property type="entry name" value="C2_SRC2/BAP"/>
</dbReference>
<dbReference type="PANTHER" id="PTHR32246:SF22">
    <property type="entry name" value="C2 DOMAIN-CONTAINING PROTEIN"/>
    <property type="match status" value="1"/>
</dbReference>